<comment type="caution">
    <text evidence="4">The sequence shown here is derived from an EMBL/GenBank/DDBJ whole genome shotgun (WGS) entry which is preliminary data.</text>
</comment>
<keyword evidence="2" id="KW-0732">Signal</keyword>
<feature type="chain" id="PRO_5045831640" description="DUF7732 domain-containing protein" evidence="2">
    <location>
        <begin position="24"/>
        <end position="365"/>
    </location>
</feature>
<keyword evidence="5" id="KW-1185">Reference proteome</keyword>
<protein>
    <recommendedName>
        <fullName evidence="3">DUF7732 domain-containing protein</fullName>
    </recommendedName>
</protein>
<feature type="signal peptide" evidence="2">
    <location>
        <begin position="1"/>
        <end position="23"/>
    </location>
</feature>
<evidence type="ECO:0000259" key="3">
    <source>
        <dbReference type="Pfam" id="PF24866"/>
    </source>
</evidence>
<dbReference type="EMBL" id="JBFTWV010000036">
    <property type="protein sequence ID" value="KAL2795292.1"/>
    <property type="molecule type" value="Genomic_DNA"/>
</dbReference>
<dbReference type="Proteomes" id="UP001610563">
    <property type="component" value="Unassembled WGS sequence"/>
</dbReference>
<feature type="domain" description="DUF7732" evidence="3">
    <location>
        <begin position="172"/>
        <end position="298"/>
    </location>
</feature>
<dbReference type="InterPro" id="IPR056634">
    <property type="entry name" value="DUF7732"/>
</dbReference>
<evidence type="ECO:0000313" key="4">
    <source>
        <dbReference type="EMBL" id="KAL2795292.1"/>
    </source>
</evidence>
<reference evidence="4 5" key="1">
    <citation type="submission" date="2024-07" db="EMBL/GenBank/DDBJ databases">
        <title>Section-level genome sequencing and comparative genomics of Aspergillus sections Usti and Cavernicolus.</title>
        <authorList>
            <consortium name="Lawrence Berkeley National Laboratory"/>
            <person name="Nybo J.L."/>
            <person name="Vesth T.C."/>
            <person name="Theobald S."/>
            <person name="Frisvad J.C."/>
            <person name="Larsen T.O."/>
            <person name="Kjaerboelling I."/>
            <person name="Rothschild-Mancinelli K."/>
            <person name="Lyhne E.K."/>
            <person name="Kogle M.E."/>
            <person name="Barry K."/>
            <person name="Clum A."/>
            <person name="Na H."/>
            <person name="Ledsgaard L."/>
            <person name="Lin J."/>
            <person name="Lipzen A."/>
            <person name="Kuo A."/>
            <person name="Riley R."/>
            <person name="Mondo S."/>
            <person name="Labutti K."/>
            <person name="Haridas S."/>
            <person name="Pangalinan J."/>
            <person name="Salamov A.A."/>
            <person name="Simmons B.A."/>
            <person name="Magnuson J.K."/>
            <person name="Chen J."/>
            <person name="Drula E."/>
            <person name="Henrissat B."/>
            <person name="Wiebenga A."/>
            <person name="Lubbers R.J."/>
            <person name="Gomes A.C."/>
            <person name="Makela M.R."/>
            <person name="Stajich J."/>
            <person name="Grigoriev I.V."/>
            <person name="Mortensen U.H."/>
            <person name="De Vries R.P."/>
            <person name="Baker S.E."/>
            <person name="Andersen M.R."/>
        </authorList>
    </citation>
    <scope>NUCLEOTIDE SEQUENCE [LARGE SCALE GENOMIC DNA]</scope>
    <source>
        <strain evidence="4 5">CBS 209.92</strain>
    </source>
</reference>
<organism evidence="4 5">
    <name type="scientific">Aspergillus keveii</name>
    <dbReference type="NCBI Taxonomy" id="714993"/>
    <lineage>
        <taxon>Eukaryota</taxon>
        <taxon>Fungi</taxon>
        <taxon>Dikarya</taxon>
        <taxon>Ascomycota</taxon>
        <taxon>Pezizomycotina</taxon>
        <taxon>Eurotiomycetes</taxon>
        <taxon>Eurotiomycetidae</taxon>
        <taxon>Eurotiales</taxon>
        <taxon>Aspergillaceae</taxon>
        <taxon>Aspergillus</taxon>
        <taxon>Aspergillus subgen. Nidulantes</taxon>
    </lineage>
</organism>
<accession>A0ABR4G8E8</accession>
<gene>
    <name evidence="4" type="ORF">BJX66DRAFT_302193</name>
</gene>
<evidence type="ECO:0000256" key="2">
    <source>
        <dbReference type="SAM" id="SignalP"/>
    </source>
</evidence>
<name>A0ABR4G8E8_9EURO</name>
<dbReference type="PANTHER" id="PTHR42091">
    <property type="entry name" value="CONSERVED GLYCINE-RICH PROTEIN (AFU_ORTHOLOGUE AFUA_7G02440)"/>
    <property type="match status" value="1"/>
</dbReference>
<sequence>MIARLFFLPLLAVTFLLIGVCAGLNIATPKPLLSPSSLWSVPQALDAADGLWKRRIHISNSHSDSTSQTAASSSTGSNTNNNKGDQTSTITIRIGNKCQRQKNTTRVLTNPNGYGYYYSAGIGSKSSTSGGTTLDGSGSAPLFDNRTGAFVALKDIATASNVDNDDQHFLSYLGGAAVPYKAGANSPNGVSPRHFDNLAFATIKETAVKDGACAVPNTSYAYKYESTYRLSNSSVPVYCACDIYGLCGCDDFHKNSSFVPTLLSYLGLGDEARNVSKVCTVSIDGTTTILVNGGLVNGSTKADPKALPVVTRVPTSKTTRCPAGSGSGSGGVSAAPASMSVNSGLLAWTGLLSVGMSFGMSLIWM</sequence>
<feature type="compositionally biased region" description="Low complexity" evidence="1">
    <location>
        <begin position="62"/>
        <end position="82"/>
    </location>
</feature>
<feature type="region of interest" description="Disordered" evidence="1">
    <location>
        <begin position="62"/>
        <end position="88"/>
    </location>
</feature>
<dbReference type="Pfam" id="PF24866">
    <property type="entry name" value="DUF7732"/>
    <property type="match status" value="1"/>
</dbReference>
<evidence type="ECO:0000256" key="1">
    <source>
        <dbReference type="SAM" id="MobiDB-lite"/>
    </source>
</evidence>
<proteinExistence type="predicted"/>
<dbReference type="PANTHER" id="PTHR42091:SF1">
    <property type="entry name" value="CONSERVED GLYCINE-RICH PROTEIN (AFU_ORTHOLOGUE AFUA_7G02440)"/>
    <property type="match status" value="1"/>
</dbReference>
<evidence type="ECO:0000313" key="5">
    <source>
        <dbReference type="Proteomes" id="UP001610563"/>
    </source>
</evidence>